<dbReference type="AlphaFoldDB" id="A0A2W0HLG6"/>
<dbReference type="OrthoDB" id="2880068at2"/>
<dbReference type="Proteomes" id="UP000248066">
    <property type="component" value="Unassembled WGS sequence"/>
</dbReference>
<dbReference type="RefSeq" id="WP_110517065.1">
    <property type="nucleotide sequence ID" value="NZ_PDOF01000001.1"/>
</dbReference>
<proteinExistence type="predicted"/>
<name>A0A2W0HLG6_9BACI</name>
<reference evidence="1 2" key="1">
    <citation type="submission" date="2017-10" db="EMBL/GenBank/DDBJ databases">
        <title>Bacillus sp. nov., a halophilic bacterium isolated from a Yangshapao Lake.</title>
        <authorList>
            <person name="Wang H."/>
        </authorList>
    </citation>
    <scope>NUCLEOTIDE SEQUENCE [LARGE SCALE GENOMIC DNA]</scope>
    <source>
        <strain evidence="1 2">YSP-3</strain>
    </source>
</reference>
<accession>A0A2W0HLG6</accession>
<comment type="caution">
    <text evidence="1">The sequence shown here is derived from an EMBL/GenBank/DDBJ whole genome shotgun (WGS) entry which is preliminary data.</text>
</comment>
<evidence type="ECO:0000313" key="2">
    <source>
        <dbReference type="Proteomes" id="UP000248066"/>
    </source>
</evidence>
<dbReference type="EMBL" id="PDOF01000001">
    <property type="protein sequence ID" value="PYZ97709.1"/>
    <property type="molecule type" value="Genomic_DNA"/>
</dbReference>
<sequence>MQIYFSPEFFREDAQVLNIVTQNNEPVGYLTFLTKDKKMYVFGVLENEGVTEDFKDLVKPYVQGLLKIDPEMDVYTYLTAGGKKLEIDVSGKKG</sequence>
<gene>
    <name evidence="1" type="ORF">CR205_03695</name>
</gene>
<keyword evidence="2" id="KW-1185">Reference proteome</keyword>
<protein>
    <submittedName>
        <fullName evidence="1">Uncharacterized protein</fullName>
    </submittedName>
</protein>
<evidence type="ECO:0000313" key="1">
    <source>
        <dbReference type="EMBL" id="PYZ97709.1"/>
    </source>
</evidence>
<organism evidence="1 2">
    <name type="scientific">Alteribacter lacisalsi</name>
    <dbReference type="NCBI Taxonomy" id="2045244"/>
    <lineage>
        <taxon>Bacteria</taxon>
        <taxon>Bacillati</taxon>
        <taxon>Bacillota</taxon>
        <taxon>Bacilli</taxon>
        <taxon>Bacillales</taxon>
        <taxon>Bacillaceae</taxon>
        <taxon>Alteribacter</taxon>
    </lineage>
</organism>